<feature type="compositionally biased region" description="Acidic residues" evidence="1">
    <location>
        <begin position="105"/>
        <end position="116"/>
    </location>
</feature>
<keyword evidence="2" id="KW-0812">Transmembrane</keyword>
<organism evidence="4 5">
    <name type="scientific">Halomarina rubra</name>
    <dbReference type="NCBI Taxonomy" id="2071873"/>
    <lineage>
        <taxon>Archaea</taxon>
        <taxon>Methanobacteriati</taxon>
        <taxon>Methanobacteriota</taxon>
        <taxon>Stenosarchaea group</taxon>
        <taxon>Halobacteria</taxon>
        <taxon>Halobacteriales</taxon>
        <taxon>Natronomonadaceae</taxon>
        <taxon>Halomarina</taxon>
    </lineage>
</organism>
<dbReference type="AlphaFoldDB" id="A0ABD6ARK9"/>
<keyword evidence="2" id="KW-1133">Transmembrane helix</keyword>
<feature type="region of interest" description="Disordered" evidence="1">
    <location>
        <begin position="105"/>
        <end position="124"/>
    </location>
</feature>
<dbReference type="Pfam" id="PF24008">
    <property type="entry name" value="DUF7322"/>
    <property type="match status" value="1"/>
</dbReference>
<evidence type="ECO:0000259" key="3">
    <source>
        <dbReference type="Pfam" id="PF24008"/>
    </source>
</evidence>
<dbReference type="Proteomes" id="UP001597187">
    <property type="component" value="Unassembled WGS sequence"/>
</dbReference>
<gene>
    <name evidence="4" type="ORF">ACFSBT_03220</name>
</gene>
<keyword evidence="5" id="KW-1185">Reference proteome</keyword>
<comment type="caution">
    <text evidence="4">The sequence shown here is derived from an EMBL/GenBank/DDBJ whole genome shotgun (WGS) entry which is preliminary data.</text>
</comment>
<dbReference type="RefSeq" id="WP_250872271.1">
    <property type="nucleotide sequence ID" value="NZ_JALXFV010000002.1"/>
</dbReference>
<proteinExistence type="predicted"/>
<dbReference type="EMBL" id="JBHUDC010000002">
    <property type="protein sequence ID" value="MFD1512289.1"/>
    <property type="molecule type" value="Genomic_DNA"/>
</dbReference>
<name>A0ABD6ARK9_9EURY</name>
<evidence type="ECO:0000256" key="1">
    <source>
        <dbReference type="SAM" id="MobiDB-lite"/>
    </source>
</evidence>
<feature type="transmembrane region" description="Helical" evidence="2">
    <location>
        <begin position="79"/>
        <end position="99"/>
    </location>
</feature>
<feature type="domain" description="DUF7322" evidence="3">
    <location>
        <begin position="41"/>
        <end position="99"/>
    </location>
</feature>
<keyword evidence="2" id="KW-0472">Membrane</keyword>
<sequence length="124" mass="13888">MIDPFEEDRDDDPWPDEPEEFDPDSLAPSVDIPEANDLSESDVSDGLFKAFWGSVVFLNVALLGLSLGAMLLYFRGDVWFGGGSLLVGAVGAVFAYRYYAMYDPEEEQEEEESMLDDDQRTSDQ</sequence>
<evidence type="ECO:0000313" key="5">
    <source>
        <dbReference type="Proteomes" id="UP001597187"/>
    </source>
</evidence>
<evidence type="ECO:0000256" key="2">
    <source>
        <dbReference type="SAM" id="Phobius"/>
    </source>
</evidence>
<evidence type="ECO:0000313" key="4">
    <source>
        <dbReference type="EMBL" id="MFD1512289.1"/>
    </source>
</evidence>
<dbReference type="InterPro" id="IPR055746">
    <property type="entry name" value="DUF7322"/>
</dbReference>
<protein>
    <recommendedName>
        <fullName evidence="3">DUF7322 domain-containing protein</fullName>
    </recommendedName>
</protein>
<reference evidence="4 5" key="1">
    <citation type="journal article" date="2019" name="Int. J. Syst. Evol. Microbiol.">
        <title>The Global Catalogue of Microorganisms (GCM) 10K type strain sequencing project: providing services to taxonomists for standard genome sequencing and annotation.</title>
        <authorList>
            <consortium name="The Broad Institute Genomics Platform"/>
            <consortium name="The Broad Institute Genome Sequencing Center for Infectious Disease"/>
            <person name="Wu L."/>
            <person name="Ma J."/>
        </authorList>
    </citation>
    <scope>NUCLEOTIDE SEQUENCE [LARGE SCALE GENOMIC DNA]</scope>
    <source>
        <strain evidence="4 5">CGMCC 1.12563</strain>
    </source>
</reference>
<feature type="region of interest" description="Disordered" evidence="1">
    <location>
        <begin position="1"/>
        <end position="38"/>
    </location>
</feature>
<accession>A0ABD6ARK9</accession>
<feature type="transmembrane region" description="Helical" evidence="2">
    <location>
        <begin position="50"/>
        <end position="72"/>
    </location>
</feature>
<feature type="compositionally biased region" description="Acidic residues" evidence="1">
    <location>
        <begin position="1"/>
        <end position="23"/>
    </location>
</feature>